<keyword evidence="1" id="KW-0472">Membrane</keyword>
<reference evidence="2 3" key="1">
    <citation type="journal article" date="2021" name="ISME Commun">
        <title>Automated analysis of genomic sequences facilitates high-throughput and comprehensive description of bacteria.</title>
        <authorList>
            <person name="Hitch T.C.A."/>
        </authorList>
    </citation>
    <scope>NUCLEOTIDE SEQUENCE [LARGE SCALE GENOMIC DNA]</scope>
    <source>
        <strain evidence="3">f_CCE</strain>
    </source>
</reference>
<organism evidence="2 3">
    <name type="scientific">Alitiscatomonas aceti</name>
    <dbReference type="NCBI Taxonomy" id="2981724"/>
    <lineage>
        <taxon>Bacteria</taxon>
        <taxon>Bacillati</taxon>
        <taxon>Bacillota</taxon>
        <taxon>Clostridia</taxon>
        <taxon>Lachnospirales</taxon>
        <taxon>Lachnospiraceae</taxon>
        <taxon>Alitiscatomonas</taxon>
    </lineage>
</organism>
<dbReference type="EMBL" id="JAOQJF010000012">
    <property type="protein sequence ID" value="MCU6799875.1"/>
    <property type="molecule type" value="Genomic_DNA"/>
</dbReference>
<evidence type="ECO:0000313" key="2">
    <source>
        <dbReference type="EMBL" id="MCU6799875.1"/>
    </source>
</evidence>
<gene>
    <name evidence="2" type="ORF">OCV69_07990</name>
</gene>
<evidence type="ECO:0000256" key="1">
    <source>
        <dbReference type="SAM" id="Phobius"/>
    </source>
</evidence>
<keyword evidence="1" id="KW-1133">Transmembrane helix</keyword>
<feature type="transmembrane region" description="Helical" evidence="1">
    <location>
        <begin position="52"/>
        <end position="71"/>
    </location>
</feature>
<proteinExistence type="predicted"/>
<comment type="caution">
    <text evidence="2">The sequence shown here is derived from an EMBL/GenBank/DDBJ whole genome shotgun (WGS) entry which is preliminary data.</text>
</comment>
<name>A0ABT2UZ13_9FIRM</name>
<keyword evidence="3" id="KW-1185">Reference proteome</keyword>
<keyword evidence="1" id="KW-0812">Transmembrane</keyword>
<feature type="transmembrane region" description="Helical" evidence="1">
    <location>
        <begin position="118"/>
        <end position="138"/>
    </location>
</feature>
<dbReference type="Proteomes" id="UP001652395">
    <property type="component" value="Unassembled WGS sequence"/>
</dbReference>
<feature type="transmembrane region" description="Helical" evidence="1">
    <location>
        <begin position="186"/>
        <end position="205"/>
    </location>
</feature>
<sequence>MKKRIFEYSVFLCIMAGFLANTNSLTLFFDAESIWGSGFGKALTDLGNQTRTAIAPGLAAGFVILIMNGQLHLWQGCLLCLSIPFFDTLFMNVFMPFLRILFMSEPASINLYAVFSNYTLFLSYTFPVFFIALVFYGISAKKHFITIPCIIWNAGWYFLLNLIPPFFPKYDFSQMGMDMGAATKRFLLYGLSYLAIILLVFFTLYDIQIHSKARTNVK</sequence>
<feature type="transmembrane region" description="Helical" evidence="1">
    <location>
        <begin position="78"/>
        <end position="98"/>
    </location>
</feature>
<protein>
    <submittedName>
        <fullName evidence="2">Uncharacterized protein</fullName>
    </submittedName>
</protein>
<feature type="transmembrane region" description="Helical" evidence="1">
    <location>
        <begin position="145"/>
        <end position="166"/>
    </location>
</feature>
<accession>A0ABT2UZ13</accession>
<dbReference type="RefSeq" id="WP_158358592.1">
    <property type="nucleotide sequence ID" value="NZ_JAOQJF010000012.1"/>
</dbReference>
<evidence type="ECO:0000313" key="3">
    <source>
        <dbReference type="Proteomes" id="UP001652395"/>
    </source>
</evidence>